<evidence type="ECO:0000313" key="6">
    <source>
        <dbReference type="EMBL" id="CAA9345603.1"/>
    </source>
</evidence>
<dbReference type="PRINTS" id="PR00046">
    <property type="entry name" value="SIGMA70FCT"/>
</dbReference>
<evidence type="ECO:0000256" key="3">
    <source>
        <dbReference type="ARBA" id="ARBA00023125"/>
    </source>
</evidence>
<dbReference type="AlphaFoldDB" id="A0A6J4LYY5"/>
<evidence type="ECO:0000256" key="4">
    <source>
        <dbReference type="ARBA" id="ARBA00023163"/>
    </source>
</evidence>
<name>A0A6J4LYY5_9ACTN</name>
<dbReference type="InterPro" id="IPR013325">
    <property type="entry name" value="RNA_pol_sigma_r2"/>
</dbReference>
<reference evidence="6" key="1">
    <citation type="submission" date="2020-02" db="EMBL/GenBank/DDBJ databases">
        <authorList>
            <person name="Meier V. D."/>
        </authorList>
    </citation>
    <scope>NUCLEOTIDE SEQUENCE</scope>
    <source>
        <strain evidence="6">AVDCRST_MAG48</strain>
    </source>
</reference>
<dbReference type="SUPFAM" id="SSF88659">
    <property type="entry name" value="Sigma3 and sigma4 domains of RNA polymerase sigma factors"/>
    <property type="match status" value="2"/>
</dbReference>
<dbReference type="GO" id="GO:0003677">
    <property type="term" value="F:DNA binding"/>
    <property type="evidence" value="ECO:0007669"/>
    <property type="project" value="UniProtKB-KW"/>
</dbReference>
<dbReference type="InterPro" id="IPR007630">
    <property type="entry name" value="RNA_pol_sigma70_r4"/>
</dbReference>
<dbReference type="InterPro" id="IPR000943">
    <property type="entry name" value="RNA_pol_sigma70"/>
</dbReference>
<keyword evidence="1" id="KW-0805">Transcription regulation</keyword>
<keyword evidence="3" id="KW-0238">DNA-binding</keyword>
<dbReference type="Gene3D" id="1.20.120.1810">
    <property type="match status" value="1"/>
</dbReference>
<dbReference type="InterPro" id="IPR013324">
    <property type="entry name" value="RNA_pol_sigma_r3/r4-like"/>
</dbReference>
<dbReference type="InterPro" id="IPR036388">
    <property type="entry name" value="WH-like_DNA-bd_sf"/>
</dbReference>
<dbReference type="PANTHER" id="PTHR30603">
    <property type="entry name" value="RNA POLYMERASE SIGMA FACTOR RPO"/>
    <property type="match status" value="1"/>
</dbReference>
<dbReference type="InterPro" id="IPR050239">
    <property type="entry name" value="Sigma-70_RNA_pol_init_factors"/>
</dbReference>
<dbReference type="GO" id="GO:0006352">
    <property type="term" value="P:DNA-templated transcription initiation"/>
    <property type="evidence" value="ECO:0007669"/>
    <property type="project" value="InterPro"/>
</dbReference>
<organism evidence="6">
    <name type="scientific">uncultured Friedmanniella sp</name>
    <dbReference type="NCBI Taxonomy" id="335381"/>
    <lineage>
        <taxon>Bacteria</taxon>
        <taxon>Bacillati</taxon>
        <taxon>Actinomycetota</taxon>
        <taxon>Actinomycetes</taxon>
        <taxon>Propionibacteriales</taxon>
        <taxon>Nocardioidaceae</taxon>
        <taxon>Friedmanniella</taxon>
        <taxon>environmental samples</taxon>
    </lineage>
</organism>
<keyword evidence="2" id="KW-0731">Sigma factor</keyword>
<dbReference type="InterPro" id="IPR007627">
    <property type="entry name" value="RNA_pol_sigma70_r2"/>
</dbReference>
<evidence type="ECO:0000259" key="5">
    <source>
        <dbReference type="PROSITE" id="PS00715"/>
    </source>
</evidence>
<evidence type="ECO:0000256" key="2">
    <source>
        <dbReference type="ARBA" id="ARBA00023082"/>
    </source>
</evidence>
<proteinExistence type="predicted"/>
<dbReference type="SUPFAM" id="SSF88946">
    <property type="entry name" value="Sigma2 domain of RNA polymerase sigma factors"/>
    <property type="match status" value="1"/>
</dbReference>
<dbReference type="GO" id="GO:0016987">
    <property type="term" value="F:sigma factor activity"/>
    <property type="evidence" value="ECO:0007669"/>
    <property type="project" value="UniProtKB-KW"/>
</dbReference>
<dbReference type="PANTHER" id="PTHR30603:SF60">
    <property type="entry name" value="RNA POLYMERASE SIGMA FACTOR RPOD"/>
    <property type="match status" value="1"/>
</dbReference>
<accession>A0A6J4LYY5</accession>
<dbReference type="Pfam" id="PF04542">
    <property type="entry name" value="Sigma70_r2"/>
    <property type="match status" value="1"/>
</dbReference>
<gene>
    <name evidence="6" type="ORF">AVDCRST_MAG48-3910</name>
</gene>
<dbReference type="Pfam" id="PF04545">
    <property type="entry name" value="Sigma70_r4"/>
    <property type="match status" value="1"/>
</dbReference>
<dbReference type="Gene3D" id="1.10.10.10">
    <property type="entry name" value="Winged helix-like DNA-binding domain superfamily/Winged helix DNA-binding domain"/>
    <property type="match status" value="2"/>
</dbReference>
<keyword evidence="4" id="KW-0804">Transcription</keyword>
<sequence length="280" mass="29573">MTSARAALTEPLLTADEVPVLARAIEAGVLAEEARRTGGFADATEEELRTLEEQGRRAWLRFVRANLRLVALVAGQTAARSRLPEADLFQEGCLGLMAAVQRYDHTRGTTFATYALFWVRSAVGAVSAGHLGALNLPTSRAEQLRAARGVEAGLTQQLGRTPTAAELAGALGRSTGWTTALLAHAVPAPIEEVAGALAAPPPPEPGEPLPEVRALLAGLDPLTRRVLELRCGFADDHPLSLAATGRALGVSAGRVRRLEQRGLEALRDVCPQAAVWHLSG</sequence>
<dbReference type="EMBL" id="CADCTS010000548">
    <property type="protein sequence ID" value="CAA9345603.1"/>
    <property type="molecule type" value="Genomic_DNA"/>
</dbReference>
<feature type="domain" description="RNA polymerase sigma-70" evidence="5">
    <location>
        <begin position="87"/>
        <end position="100"/>
    </location>
</feature>
<dbReference type="PROSITE" id="PS00715">
    <property type="entry name" value="SIGMA70_1"/>
    <property type="match status" value="1"/>
</dbReference>
<protein>
    <recommendedName>
        <fullName evidence="5">RNA polymerase sigma-70 domain-containing protein</fullName>
    </recommendedName>
</protein>
<evidence type="ECO:0000256" key="1">
    <source>
        <dbReference type="ARBA" id="ARBA00023015"/>
    </source>
</evidence>